<reference evidence="3 4" key="1">
    <citation type="submission" date="2023-07" db="EMBL/GenBank/DDBJ databases">
        <title>Comparative genomics of wheat-associated soil bacteria to identify genetic determinants of phenazine resistance.</title>
        <authorList>
            <person name="Mouncey N."/>
        </authorList>
    </citation>
    <scope>NUCLEOTIDE SEQUENCE [LARGE SCALE GENOMIC DNA]</scope>
    <source>
        <strain evidence="3 4">W2I16</strain>
    </source>
</reference>
<organism evidence="3 4">
    <name type="scientific">Streptomyces turgidiscabies</name>
    <dbReference type="NCBI Taxonomy" id="85558"/>
    <lineage>
        <taxon>Bacteria</taxon>
        <taxon>Bacillati</taxon>
        <taxon>Actinomycetota</taxon>
        <taxon>Actinomycetes</taxon>
        <taxon>Kitasatosporales</taxon>
        <taxon>Streptomycetaceae</taxon>
        <taxon>Streptomyces</taxon>
    </lineage>
</organism>
<proteinExistence type="predicted"/>
<dbReference type="Pfam" id="PF04266">
    <property type="entry name" value="ASCH"/>
    <property type="match status" value="1"/>
</dbReference>
<comment type="caution">
    <text evidence="3">The sequence shown here is derived from an EMBL/GenBank/DDBJ whole genome shotgun (WGS) entry which is preliminary data.</text>
</comment>
<dbReference type="EMBL" id="JAUSZS010000003">
    <property type="protein sequence ID" value="MDQ0932758.1"/>
    <property type="molecule type" value="Genomic_DNA"/>
</dbReference>
<evidence type="ECO:0000313" key="4">
    <source>
        <dbReference type="Proteomes" id="UP001223072"/>
    </source>
</evidence>
<keyword evidence="4" id="KW-1185">Reference proteome</keyword>
<dbReference type="Proteomes" id="UP001223072">
    <property type="component" value="Unassembled WGS sequence"/>
</dbReference>
<evidence type="ECO:0000256" key="1">
    <source>
        <dbReference type="SAM" id="MobiDB-lite"/>
    </source>
</evidence>
<protein>
    <submittedName>
        <fullName evidence="3">Uncharacterized protein YhfF</fullName>
    </submittedName>
</protein>
<feature type="compositionally biased region" description="Basic and acidic residues" evidence="1">
    <location>
        <begin position="35"/>
        <end position="44"/>
    </location>
</feature>
<dbReference type="InterPro" id="IPR007374">
    <property type="entry name" value="ASCH_domain"/>
</dbReference>
<dbReference type="PANTHER" id="PTHR39203:SF1">
    <property type="entry name" value="CYTOPLASMIC PROTEIN"/>
    <property type="match status" value="1"/>
</dbReference>
<sequence>MGASDVRDGAVRREGGGIGVPGGRVAPYGDAMTTSEHRPRPENLPKAEFAFPGPLRDQLVAAILDGSKTSTSGLAIEYEQEGEPLPEVGGRSVVVDSGDRPVGIIEVTGVQVVPLAEVDLAHALDEGEGYADVAAWRAGHERFWHSAGMRAALDDPGFTVDDSTPVVLERFRLVGDLRA</sequence>
<accession>A0ABU0RM43</accession>
<dbReference type="SMART" id="SM01022">
    <property type="entry name" value="ASCH"/>
    <property type="match status" value="1"/>
</dbReference>
<dbReference type="CDD" id="cd06553">
    <property type="entry name" value="ASCH_Ef3133_like"/>
    <property type="match status" value="1"/>
</dbReference>
<dbReference type="SUPFAM" id="SSF88697">
    <property type="entry name" value="PUA domain-like"/>
    <property type="match status" value="1"/>
</dbReference>
<gene>
    <name evidence="3" type="ORF">QFZ49_002688</name>
</gene>
<feature type="compositionally biased region" description="Basic and acidic residues" evidence="1">
    <location>
        <begin position="1"/>
        <end position="15"/>
    </location>
</feature>
<feature type="region of interest" description="Disordered" evidence="1">
    <location>
        <begin position="1"/>
        <end position="44"/>
    </location>
</feature>
<name>A0ABU0RM43_9ACTN</name>
<dbReference type="InterPro" id="IPR015947">
    <property type="entry name" value="PUA-like_sf"/>
</dbReference>
<dbReference type="PANTHER" id="PTHR39203">
    <property type="entry name" value="CYTOPLASMIC PROTEIN-RELATED"/>
    <property type="match status" value="1"/>
</dbReference>
<dbReference type="Gene3D" id="3.10.400.10">
    <property type="entry name" value="Sulfate adenylyltransferase"/>
    <property type="match status" value="1"/>
</dbReference>
<dbReference type="InterPro" id="IPR009326">
    <property type="entry name" value="DUF984"/>
</dbReference>
<feature type="domain" description="ASCH" evidence="2">
    <location>
        <begin position="49"/>
        <end position="175"/>
    </location>
</feature>
<evidence type="ECO:0000259" key="2">
    <source>
        <dbReference type="SMART" id="SM01022"/>
    </source>
</evidence>
<evidence type="ECO:0000313" key="3">
    <source>
        <dbReference type="EMBL" id="MDQ0932758.1"/>
    </source>
</evidence>